<comment type="caution">
    <text evidence="1">The sequence shown here is derived from an EMBL/GenBank/DDBJ whole genome shotgun (WGS) entry which is preliminary data.</text>
</comment>
<reference evidence="1 2" key="1">
    <citation type="journal article" date="2022" name="bioRxiv">
        <title>The genome of the oomycete Peronosclerospora sorghi, a cosmopolitan pathogen of maize and sorghum, is inflated with dispersed pseudogenes.</title>
        <authorList>
            <person name="Fletcher K."/>
            <person name="Martin F."/>
            <person name="Isakeit T."/>
            <person name="Cavanaugh K."/>
            <person name="Magill C."/>
            <person name="Michelmore R."/>
        </authorList>
    </citation>
    <scope>NUCLEOTIDE SEQUENCE [LARGE SCALE GENOMIC DNA]</scope>
    <source>
        <strain evidence="1">P6</strain>
    </source>
</reference>
<name>A0ACC0WJE4_9STRA</name>
<dbReference type="EMBL" id="CM047592">
    <property type="protein sequence ID" value="KAI9918185.1"/>
    <property type="molecule type" value="Genomic_DNA"/>
</dbReference>
<protein>
    <submittedName>
        <fullName evidence="1">Uncharacterized protein</fullName>
    </submittedName>
</protein>
<evidence type="ECO:0000313" key="1">
    <source>
        <dbReference type="EMBL" id="KAI9918185.1"/>
    </source>
</evidence>
<dbReference type="Proteomes" id="UP001163321">
    <property type="component" value="Chromosome 13"/>
</dbReference>
<sequence length="379" mass="40775">MTPRSPRPAYLASAHVDAVAARAPNNVPTTGDMGTTHHDVPVLAVAQSHLEGNTWSGGVVVLEATTTARLCELQLDTGVSSVAWCSGGSRGDVLVLGCDDGDVHVARVSMDEAWAVVPLGTSHSRDARNAGNQARSTRYGHDDVVTDVSCSNLVKTQMATCSYDLTVKLWEIEAMDKSVTTFEGHTDLVWGVAMHPAHAHVLCSSSQDSTVHVWDARQAPSAALVVHTLGQALSVDWHPNHSTVFSVGSEDGTVAAFDVRAPHAPLTQRKIHGAAVHVLKYSPYHEDLLASGGDDGQACVTTTSFTVDPTSTNSGVRELRREDKKQAAHQDYVRALDWFQLPSSRSHEDETLLATGSWDQCVQQWRATEYTLDAPDITV</sequence>
<keyword evidence="2" id="KW-1185">Reference proteome</keyword>
<organism evidence="1 2">
    <name type="scientific">Peronosclerospora sorghi</name>
    <dbReference type="NCBI Taxonomy" id="230839"/>
    <lineage>
        <taxon>Eukaryota</taxon>
        <taxon>Sar</taxon>
        <taxon>Stramenopiles</taxon>
        <taxon>Oomycota</taxon>
        <taxon>Peronosporomycetes</taxon>
        <taxon>Peronosporales</taxon>
        <taxon>Peronosporaceae</taxon>
        <taxon>Peronosclerospora</taxon>
    </lineage>
</organism>
<evidence type="ECO:0000313" key="2">
    <source>
        <dbReference type="Proteomes" id="UP001163321"/>
    </source>
</evidence>
<gene>
    <name evidence="1" type="ORF">PsorP6_013153</name>
</gene>
<accession>A0ACC0WJE4</accession>
<proteinExistence type="predicted"/>